<dbReference type="Proteomes" id="UP000028715">
    <property type="component" value="Unassembled WGS sequence"/>
</dbReference>
<dbReference type="STRING" id="362418.IW19_04815"/>
<gene>
    <name evidence="1" type="ORF">IW19_04815</name>
</gene>
<sequence>MREIEQIYHNNFGIAFYWKDQNQTISEKVQLVFKETGFYFTVQELNLFCDLIEDSLIENACCEACEMKYSCHKFLLKTPCNSIDLAVSMTELKSIKDLVEGSLFRIELDEYVYGTGLN</sequence>
<dbReference type="OrthoDB" id="1354274at2"/>
<evidence type="ECO:0000313" key="1">
    <source>
        <dbReference type="EMBL" id="KFF04889.1"/>
    </source>
</evidence>
<protein>
    <submittedName>
        <fullName evidence="1">Uncharacterized protein</fullName>
    </submittedName>
</protein>
<evidence type="ECO:0000313" key="2">
    <source>
        <dbReference type="Proteomes" id="UP000028715"/>
    </source>
</evidence>
<dbReference type="EMBL" id="JPRL01000001">
    <property type="protein sequence ID" value="KFF04889.1"/>
    <property type="molecule type" value="Genomic_DNA"/>
</dbReference>
<organism evidence="1 2">
    <name type="scientific">Flavobacterium reichenbachii</name>
    <dbReference type="NCBI Taxonomy" id="362418"/>
    <lineage>
        <taxon>Bacteria</taxon>
        <taxon>Pseudomonadati</taxon>
        <taxon>Bacteroidota</taxon>
        <taxon>Flavobacteriia</taxon>
        <taxon>Flavobacteriales</taxon>
        <taxon>Flavobacteriaceae</taxon>
        <taxon>Flavobacterium</taxon>
    </lineage>
</organism>
<dbReference type="RefSeq" id="WP_035681747.1">
    <property type="nucleotide sequence ID" value="NZ_JPRL01000001.1"/>
</dbReference>
<name>A0A085ZKC5_9FLAO</name>
<dbReference type="eggNOG" id="ENOG5033124">
    <property type="taxonomic scope" value="Bacteria"/>
</dbReference>
<reference evidence="1 2" key="1">
    <citation type="submission" date="2014-07" db="EMBL/GenBank/DDBJ databases">
        <title>Genome of Flavobacterium reichenbachii LMG 25512.</title>
        <authorList>
            <person name="Stropko S.J."/>
            <person name="Pipes S.E."/>
            <person name="Newman J.D."/>
        </authorList>
    </citation>
    <scope>NUCLEOTIDE SEQUENCE [LARGE SCALE GENOMIC DNA]</scope>
    <source>
        <strain evidence="1 2">LMG 25512</strain>
    </source>
</reference>
<comment type="caution">
    <text evidence="1">The sequence shown here is derived from an EMBL/GenBank/DDBJ whole genome shotgun (WGS) entry which is preliminary data.</text>
</comment>
<accession>A0A085ZKC5</accession>
<dbReference type="AlphaFoldDB" id="A0A085ZKC5"/>
<proteinExistence type="predicted"/>
<keyword evidence="2" id="KW-1185">Reference proteome</keyword>